<gene>
    <name evidence="1" type="ORF">BS47DRAFT_1403494</name>
</gene>
<keyword evidence="2" id="KW-1185">Reference proteome</keyword>
<evidence type="ECO:0000313" key="2">
    <source>
        <dbReference type="Proteomes" id="UP000886523"/>
    </source>
</evidence>
<name>A0A9P6AAR3_9AGAM</name>
<comment type="caution">
    <text evidence="1">The sequence shown here is derived from an EMBL/GenBank/DDBJ whole genome shotgun (WGS) entry which is preliminary data.</text>
</comment>
<reference evidence="1" key="1">
    <citation type="journal article" date="2020" name="Nat. Commun.">
        <title>Large-scale genome sequencing of mycorrhizal fungi provides insights into the early evolution of symbiotic traits.</title>
        <authorList>
            <person name="Miyauchi S."/>
            <person name="Kiss E."/>
            <person name="Kuo A."/>
            <person name="Drula E."/>
            <person name="Kohler A."/>
            <person name="Sanchez-Garcia M."/>
            <person name="Morin E."/>
            <person name="Andreopoulos B."/>
            <person name="Barry K.W."/>
            <person name="Bonito G."/>
            <person name="Buee M."/>
            <person name="Carver A."/>
            <person name="Chen C."/>
            <person name="Cichocki N."/>
            <person name="Clum A."/>
            <person name="Culley D."/>
            <person name="Crous P.W."/>
            <person name="Fauchery L."/>
            <person name="Girlanda M."/>
            <person name="Hayes R.D."/>
            <person name="Keri Z."/>
            <person name="LaButti K."/>
            <person name="Lipzen A."/>
            <person name="Lombard V."/>
            <person name="Magnuson J."/>
            <person name="Maillard F."/>
            <person name="Murat C."/>
            <person name="Nolan M."/>
            <person name="Ohm R.A."/>
            <person name="Pangilinan J."/>
            <person name="Pereira M.F."/>
            <person name="Perotto S."/>
            <person name="Peter M."/>
            <person name="Pfister S."/>
            <person name="Riley R."/>
            <person name="Sitrit Y."/>
            <person name="Stielow J.B."/>
            <person name="Szollosi G."/>
            <person name="Zifcakova L."/>
            <person name="Stursova M."/>
            <person name="Spatafora J.W."/>
            <person name="Tedersoo L."/>
            <person name="Vaario L.M."/>
            <person name="Yamada A."/>
            <person name="Yan M."/>
            <person name="Wang P."/>
            <person name="Xu J."/>
            <person name="Bruns T."/>
            <person name="Baldrian P."/>
            <person name="Vilgalys R."/>
            <person name="Dunand C."/>
            <person name="Henrissat B."/>
            <person name="Grigoriev I.V."/>
            <person name="Hibbett D."/>
            <person name="Nagy L.G."/>
            <person name="Martin F.M."/>
        </authorList>
    </citation>
    <scope>NUCLEOTIDE SEQUENCE</scope>
    <source>
        <strain evidence="1">UP504</strain>
    </source>
</reference>
<dbReference type="AlphaFoldDB" id="A0A9P6AAR3"/>
<dbReference type="EMBL" id="MU129974">
    <property type="protein sequence ID" value="KAF9502556.1"/>
    <property type="molecule type" value="Genomic_DNA"/>
</dbReference>
<dbReference type="Proteomes" id="UP000886523">
    <property type="component" value="Unassembled WGS sequence"/>
</dbReference>
<proteinExistence type="predicted"/>
<protein>
    <submittedName>
        <fullName evidence="1">Uncharacterized protein</fullName>
    </submittedName>
</protein>
<accession>A0A9P6AAR3</accession>
<organism evidence="1 2">
    <name type="scientific">Hydnum rufescens UP504</name>
    <dbReference type="NCBI Taxonomy" id="1448309"/>
    <lineage>
        <taxon>Eukaryota</taxon>
        <taxon>Fungi</taxon>
        <taxon>Dikarya</taxon>
        <taxon>Basidiomycota</taxon>
        <taxon>Agaricomycotina</taxon>
        <taxon>Agaricomycetes</taxon>
        <taxon>Cantharellales</taxon>
        <taxon>Hydnaceae</taxon>
        <taxon>Hydnum</taxon>
    </lineage>
</organism>
<evidence type="ECO:0000313" key="1">
    <source>
        <dbReference type="EMBL" id="KAF9502556.1"/>
    </source>
</evidence>
<sequence length="71" mass="7809">MSVNTWDPPSGLGVQANQAAAPPLVTEETLPSMARFVDVKAEIPVTTVQLDGLELQRACWLDLIWMAHSKY</sequence>